<accession>A0A0R3N506</accession>
<organism evidence="1 2">
    <name type="scientific">Bradyrhizobium retamae</name>
    <dbReference type="NCBI Taxonomy" id="1300035"/>
    <lineage>
        <taxon>Bacteria</taxon>
        <taxon>Pseudomonadati</taxon>
        <taxon>Pseudomonadota</taxon>
        <taxon>Alphaproteobacteria</taxon>
        <taxon>Hyphomicrobiales</taxon>
        <taxon>Nitrobacteraceae</taxon>
        <taxon>Bradyrhizobium</taxon>
    </lineage>
</organism>
<sequence>MRKFFTRKCDKGLVGKNWNQKIVFLVIFTRMKISDSIHPEQAGIAISAFPISRQTPNPQTP</sequence>
<keyword evidence="2" id="KW-1185">Reference proteome</keyword>
<dbReference type="Proteomes" id="UP000052023">
    <property type="component" value="Unassembled WGS sequence"/>
</dbReference>
<reference evidence="1 2" key="1">
    <citation type="submission" date="2014-03" db="EMBL/GenBank/DDBJ databases">
        <title>Bradyrhizobium valentinum sp. nov., isolated from effective nodules of Lupinus mariae-josephae, a lupine endemic of basic-lime soils in Eastern Spain.</title>
        <authorList>
            <person name="Duran D."/>
            <person name="Rey L."/>
            <person name="Navarro A."/>
            <person name="Busquets A."/>
            <person name="Imperial J."/>
            <person name="Ruiz-Argueso T."/>
        </authorList>
    </citation>
    <scope>NUCLEOTIDE SEQUENCE [LARGE SCALE GENOMIC DNA]</scope>
    <source>
        <strain evidence="1 2">Ro19</strain>
    </source>
</reference>
<evidence type="ECO:0000313" key="2">
    <source>
        <dbReference type="Proteomes" id="UP000052023"/>
    </source>
</evidence>
<comment type="caution">
    <text evidence="1">The sequence shown here is derived from an EMBL/GenBank/DDBJ whole genome shotgun (WGS) entry which is preliminary data.</text>
</comment>
<dbReference type="EMBL" id="LLYA01000113">
    <property type="protein sequence ID" value="KRR27146.1"/>
    <property type="molecule type" value="Genomic_DNA"/>
</dbReference>
<gene>
    <name evidence="1" type="ORF">CQ13_21995</name>
</gene>
<dbReference type="AlphaFoldDB" id="A0A0R3N506"/>
<evidence type="ECO:0000313" key="1">
    <source>
        <dbReference type="EMBL" id="KRR27146.1"/>
    </source>
</evidence>
<name>A0A0R3N506_9BRAD</name>
<protein>
    <submittedName>
        <fullName evidence="1">Uncharacterized protein</fullName>
    </submittedName>
</protein>
<proteinExistence type="predicted"/>